<organism evidence="2 3">
    <name type="scientific">Paxillus involutus ATCC 200175</name>
    <dbReference type="NCBI Taxonomy" id="664439"/>
    <lineage>
        <taxon>Eukaryota</taxon>
        <taxon>Fungi</taxon>
        <taxon>Dikarya</taxon>
        <taxon>Basidiomycota</taxon>
        <taxon>Agaricomycotina</taxon>
        <taxon>Agaricomycetes</taxon>
        <taxon>Agaricomycetidae</taxon>
        <taxon>Boletales</taxon>
        <taxon>Paxilineae</taxon>
        <taxon>Paxillaceae</taxon>
        <taxon>Paxillus</taxon>
    </lineage>
</organism>
<dbReference type="AlphaFoldDB" id="A0A0C9TJ67"/>
<accession>A0A0C9TJ67</accession>
<evidence type="ECO:0000313" key="2">
    <source>
        <dbReference type="EMBL" id="KIJ10768.1"/>
    </source>
</evidence>
<dbReference type="HOGENOM" id="CLU_113833_0_0_1"/>
<feature type="non-terminal residue" evidence="2">
    <location>
        <position position="186"/>
    </location>
</feature>
<keyword evidence="3" id="KW-1185">Reference proteome</keyword>
<protein>
    <submittedName>
        <fullName evidence="2">Uncharacterized protein</fullName>
    </submittedName>
</protein>
<reference evidence="2 3" key="1">
    <citation type="submission" date="2014-06" db="EMBL/GenBank/DDBJ databases">
        <authorList>
            <consortium name="DOE Joint Genome Institute"/>
            <person name="Kuo A."/>
            <person name="Kohler A."/>
            <person name="Nagy L.G."/>
            <person name="Floudas D."/>
            <person name="Copeland A."/>
            <person name="Barry K.W."/>
            <person name="Cichocki N."/>
            <person name="Veneault-Fourrey C."/>
            <person name="LaButti K."/>
            <person name="Lindquist E.A."/>
            <person name="Lipzen A."/>
            <person name="Lundell T."/>
            <person name="Morin E."/>
            <person name="Murat C."/>
            <person name="Sun H."/>
            <person name="Tunlid A."/>
            <person name="Henrissat B."/>
            <person name="Grigoriev I.V."/>
            <person name="Hibbett D.S."/>
            <person name="Martin F."/>
            <person name="Nordberg H.P."/>
            <person name="Cantor M.N."/>
            <person name="Hua S.X."/>
        </authorList>
    </citation>
    <scope>NUCLEOTIDE SEQUENCE [LARGE SCALE GENOMIC DNA]</scope>
    <source>
        <strain evidence="2 3">ATCC 200175</strain>
    </source>
</reference>
<proteinExistence type="predicted"/>
<name>A0A0C9TJ67_PAXIN</name>
<reference evidence="3" key="2">
    <citation type="submission" date="2015-01" db="EMBL/GenBank/DDBJ databases">
        <title>Evolutionary Origins and Diversification of the Mycorrhizal Mutualists.</title>
        <authorList>
            <consortium name="DOE Joint Genome Institute"/>
            <consortium name="Mycorrhizal Genomics Consortium"/>
            <person name="Kohler A."/>
            <person name="Kuo A."/>
            <person name="Nagy L.G."/>
            <person name="Floudas D."/>
            <person name="Copeland A."/>
            <person name="Barry K.W."/>
            <person name="Cichocki N."/>
            <person name="Veneault-Fourrey C."/>
            <person name="LaButti K."/>
            <person name="Lindquist E.A."/>
            <person name="Lipzen A."/>
            <person name="Lundell T."/>
            <person name="Morin E."/>
            <person name="Murat C."/>
            <person name="Riley R."/>
            <person name="Ohm R."/>
            <person name="Sun H."/>
            <person name="Tunlid A."/>
            <person name="Henrissat B."/>
            <person name="Grigoriev I.V."/>
            <person name="Hibbett D.S."/>
            <person name="Martin F."/>
        </authorList>
    </citation>
    <scope>NUCLEOTIDE SEQUENCE [LARGE SCALE GENOMIC DNA]</scope>
    <source>
        <strain evidence="3">ATCC 200175</strain>
    </source>
</reference>
<evidence type="ECO:0000256" key="1">
    <source>
        <dbReference type="SAM" id="MobiDB-lite"/>
    </source>
</evidence>
<feature type="region of interest" description="Disordered" evidence="1">
    <location>
        <begin position="62"/>
        <end position="90"/>
    </location>
</feature>
<dbReference type="Proteomes" id="UP000053647">
    <property type="component" value="Unassembled WGS sequence"/>
</dbReference>
<sequence>VHWRMENVPVQNLAWCAASLVSVLHGMLEDNVIGENVRNVWLATDYPYVSLAEASGAGFMLDKNGDGDGDENDGRRERSPARQGAQKSSTFKVFTPEHDDAIAVLREAFQPGGDLDAWKLSDLSEQLRRYPYVEGRISIDEELLDDSGVRGILDKLVVVQSQVFVGGSKDCSKVSSFSKQVVEARR</sequence>
<gene>
    <name evidence="2" type="ORF">PAXINDRAFT_53491</name>
</gene>
<feature type="non-terminal residue" evidence="2">
    <location>
        <position position="1"/>
    </location>
</feature>
<evidence type="ECO:0000313" key="3">
    <source>
        <dbReference type="Proteomes" id="UP000053647"/>
    </source>
</evidence>
<dbReference type="Gene3D" id="3.40.50.11350">
    <property type="match status" value="1"/>
</dbReference>
<dbReference type="OrthoDB" id="2020419at2759"/>
<dbReference type="EMBL" id="KN819396">
    <property type="protein sequence ID" value="KIJ10768.1"/>
    <property type="molecule type" value="Genomic_DNA"/>
</dbReference>